<evidence type="ECO:0000256" key="6">
    <source>
        <dbReference type="SAM" id="Phobius"/>
    </source>
</evidence>
<dbReference type="Pfam" id="PF02077">
    <property type="entry name" value="SURF4"/>
    <property type="match status" value="1"/>
</dbReference>
<dbReference type="KEGG" id="mng:MNEG_15175"/>
<accession>A0A0D2LLW7</accession>
<protein>
    <recommendedName>
        <fullName evidence="9">DoxX family protein</fullName>
    </recommendedName>
</protein>
<evidence type="ECO:0000313" key="8">
    <source>
        <dbReference type="Proteomes" id="UP000054498"/>
    </source>
</evidence>
<feature type="transmembrane region" description="Helical" evidence="6">
    <location>
        <begin position="200"/>
        <end position="220"/>
    </location>
</feature>
<evidence type="ECO:0000256" key="1">
    <source>
        <dbReference type="ARBA" id="ARBA00004141"/>
    </source>
</evidence>
<dbReference type="AlphaFoldDB" id="A0A0D2LLW7"/>
<dbReference type="GO" id="GO:0016020">
    <property type="term" value="C:membrane"/>
    <property type="evidence" value="ECO:0007669"/>
    <property type="project" value="UniProtKB-SubCell"/>
</dbReference>
<organism evidence="7 8">
    <name type="scientific">Monoraphidium neglectum</name>
    <dbReference type="NCBI Taxonomy" id="145388"/>
    <lineage>
        <taxon>Eukaryota</taxon>
        <taxon>Viridiplantae</taxon>
        <taxon>Chlorophyta</taxon>
        <taxon>core chlorophytes</taxon>
        <taxon>Chlorophyceae</taxon>
        <taxon>CS clade</taxon>
        <taxon>Sphaeropleales</taxon>
        <taxon>Selenastraceae</taxon>
        <taxon>Monoraphidium</taxon>
    </lineage>
</organism>
<evidence type="ECO:0000313" key="7">
    <source>
        <dbReference type="EMBL" id="KIY92789.1"/>
    </source>
</evidence>
<keyword evidence="5 6" id="KW-0472">Membrane</keyword>
<evidence type="ECO:0000256" key="3">
    <source>
        <dbReference type="ARBA" id="ARBA00022692"/>
    </source>
</evidence>
<dbReference type="InterPro" id="IPR002995">
    <property type="entry name" value="Surf4"/>
</dbReference>
<evidence type="ECO:0000256" key="5">
    <source>
        <dbReference type="ARBA" id="ARBA00023136"/>
    </source>
</evidence>
<dbReference type="STRING" id="145388.A0A0D2LLW7"/>
<proteinExistence type="inferred from homology"/>
<evidence type="ECO:0008006" key="9">
    <source>
        <dbReference type="Google" id="ProtNLM"/>
    </source>
</evidence>
<keyword evidence="4 6" id="KW-1133">Transmembrane helix</keyword>
<name>A0A0D2LLW7_9CHLO</name>
<dbReference type="RefSeq" id="XP_013891809.1">
    <property type="nucleotide sequence ID" value="XM_014036355.1"/>
</dbReference>
<dbReference type="GeneID" id="25732810"/>
<sequence>MSQSPKPLLAPPVSRPTELLVKPLAVCGTAALLLAASVRDARHARSAGAWAGPPTAGNADEDDHGGSSAACVMAAGGRRARPRTSARRSALLLAGRVLMALLLAFSGWMQVQRLAARAAAPPPAAGTTQHYGRSDPHDNPLVLIQCALAALLALGLATRPAAAALAGALVLEAAACWRFWERGAPNVAYAQHVREHFFVDLGLAGGALLLMALGAGGFAVDAIPAARKRQ</sequence>
<evidence type="ECO:0000256" key="4">
    <source>
        <dbReference type="ARBA" id="ARBA00022989"/>
    </source>
</evidence>
<reference evidence="7 8" key="1">
    <citation type="journal article" date="2013" name="BMC Genomics">
        <title>Reconstruction of the lipid metabolism for the microalga Monoraphidium neglectum from its genome sequence reveals characteristics suitable for biofuel production.</title>
        <authorList>
            <person name="Bogen C."/>
            <person name="Al-Dilaimi A."/>
            <person name="Albersmeier A."/>
            <person name="Wichmann J."/>
            <person name="Grundmann M."/>
            <person name="Rupp O."/>
            <person name="Lauersen K.J."/>
            <person name="Blifernez-Klassen O."/>
            <person name="Kalinowski J."/>
            <person name="Goesmann A."/>
            <person name="Mussgnug J.H."/>
            <person name="Kruse O."/>
        </authorList>
    </citation>
    <scope>NUCLEOTIDE SEQUENCE [LARGE SCALE GENOMIC DNA]</scope>
    <source>
        <strain evidence="7 8">SAG 48.87</strain>
    </source>
</reference>
<keyword evidence="3 6" id="KW-0812">Transmembrane</keyword>
<gene>
    <name evidence="7" type="ORF">MNEG_15175</name>
</gene>
<evidence type="ECO:0000256" key="2">
    <source>
        <dbReference type="ARBA" id="ARBA00006945"/>
    </source>
</evidence>
<feature type="transmembrane region" description="Helical" evidence="6">
    <location>
        <begin position="89"/>
        <end position="109"/>
    </location>
</feature>
<comment type="similarity">
    <text evidence="2">Belongs to the SURF4 family.</text>
</comment>
<dbReference type="Proteomes" id="UP000054498">
    <property type="component" value="Unassembled WGS sequence"/>
</dbReference>
<keyword evidence="8" id="KW-1185">Reference proteome</keyword>
<comment type="subcellular location">
    <subcellularLocation>
        <location evidence="1">Membrane</location>
        <topology evidence="1">Multi-pass membrane protein</topology>
    </subcellularLocation>
</comment>
<dbReference type="EMBL" id="KK105313">
    <property type="protein sequence ID" value="KIY92789.1"/>
    <property type="molecule type" value="Genomic_DNA"/>
</dbReference>